<reference evidence="1 2" key="1">
    <citation type="journal article" date="2020" name="ISME J.">
        <title>Uncovering the hidden diversity of litter-decomposition mechanisms in mushroom-forming fungi.</title>
        <authorList>
            <person name="Floudas D."/>
            <person name="Bentzer J."/>
            <person name="Ahren D."/>
            <person name="Johansson T."/>
            <person name="Persson P."/>
            <person name="Tunlid A."/>
        </authorList>
    </citation>
    <scope>NUCLEOTIDE SEQUENCE [LARGE SCALE GENOMIC DNA]</scope>
    <source>
        <strain evidence="1 2">CBS 406.79</strain>
    </source>
</reference>
<evidence type="ECO:0008006" key="3">
    <source>
        <dbReference type="Google" id="ProtNLM"/>
    </source>
</evidence>
<keyword evidence="2" id="KW-1185">Reference proteome</keyword>
<protein>
    <recommendedName>
        <fullName evidence="3">Methyltransferase domain-containing protein</fullName>
    </recommendedName>
</protein>
<proteinExistence type="predicted"/>
<dbReference type="SUPFAM" id="SSF53335">
    <property type="entry name" value="S-adenosyl-L-methionine-dependent methyltransferases"/>
    <property type="match status" value="1"/>
</dbReference>
<dbReference type="Gene3D" id="3.40.50.150">
    <property type="entry name" value="Vaccinia Virus protein VP39"/>
    <property type="match status" value="1"/>
</dbReference>
<gene>
    <name evidence="1" type="ORF">D9757_011862</name>
</gene>
<dbReference type="InterPro" id="IPR029063">
    <property type="entry name" value="SAM-dependent_MTases_sf"/>
</dbReference>
<dbReference type="Proteomes" id="UP000518752">
    <property type="component" value="Unassembled WGS sequence"/>
</dbReference>
<sequence length="279" mass="32016">MEEDNQQRYYASKNYPLPADEAEIERLNVQHPVIVRSFENRLSLAPLDLKSGDRVLESIWALEFFEENKRTGINLDIECFDISNRVFPKKHPPNVHFSVHSVTDLPAEWNSTFSYIHQRLLIAVMTDDICRRTISELFRALAPGGWAELVEIEGKDVHFGIGPASNKVQSILLKMYAEKGMVGNLDKYLPPVLEEVGFVDVRCEVRHTLIGQPDEGGYSAEEWGKFWRGLRRDVLERGGYGLVQSGEEYEKLVDETVLEWETGSNKAYITYYTFLGRKP</sequence>
<organism evidence="1 2">
    <name type="scientific">Collybiopsis confluens</name>
    <dbReference type="NCBI Taxonomy" id="2823264"/>
    <lineage>
        <taxon>Eukaryota</taxon>
        <taxon>Fungi</taxon>
        <taxon>Dikarya</taxon>
        <taxon>Basidiomycota</taxon>
        <taxon>Agaricomycotina</taxon>
        <taxon>Agaricomycetes</taxon>
        <taxon>Agaricomycetidae</taxon>
        <taxon>Agaricales</taxon>
        <taxon>Marasmiineae</taxon>
        <taxon>Omphalotaceae</taxon>
        <taxon>Collybiopsis</taxon>
    </lineage>
</organism>
<name>A0A8H5FY53_9AGAR</name>
<evidence type="ECO:0000313" key="1">
    <source>
        <dbReference type="EMBL" id="KAF5353038.1"/>
    </source>
</evidence>
<dbReference type="EMBL" id="JAACJN010000271">
    <property type="protein sequence ID" value="KAF5353038.1"/>
    <property type="molecule type" value="Genomic_DNA"/>
</dbReference>
<dbReference type="OrthoDB" id="184880at2759"/>
<dbReference type="AlphaFoldDB" id="A0A8H5FY53"/>
<evidence type="ECO:0000313" key="2">
    <source>
        <dbReference type="Proteomes" id="UP000518752"/>
    </source>
</evidence>
<accession>A0A8H5FY53</accession>
<comment type="caution">
    <text evidence="1">The sequence shown here is derived from an EMBL/GenBank/DDBJ whole genome shotgun (WGS) entry which is preliminary data.</text>
</comment>